<reference evidence="1 2" key="1">
    <citation type="submission" date="2019-09" db="EMBL/GenBank/DDBJ databases">
        <authorList>
            <person name="Ou C."/>
        </authorList>
    </citation>
    <scope>NUCLEOTIDE SEQUENCE [LARGE SCALE GENOMIC DNA]</scope>
    <source>
        <strain evidence="1">S2</strain>
        <tissue evidence="1">Leaf</tissue>
    </source>
</reference>
<reference evidence="2" key="2">
    <citation type="submission" date="2019-10" db="EMBL/GenBank/DDBJ databases">
        <title>A de novo genome assembly of a pear dwarfing rootstock.</title>
        <authorList>
            <person name="Wang F."/>
            <person name="Wang J."/>
            <person name="Li S."/>
            <person name="Zhang Y."/>
            <person name="Fang M."/>
            <person name="Ma L."/>
            <person name="Zhao Y."/>
            <person name="Jiang S."/>
        </authorList>
    </citation>
    <scope>NUCLEOTIDE SEQUENCE [LARGE SCALE GENOMIC DNA]</scope>
</reference>
<dbReference type="AlphaFoldDB" id="A0A5N5EWK7"/>
<name>A0A5N5EWK7_9ROSA</name>
<proteinExistence type="predicted"/>
<evidence type="ECO:0000313" key="1">
    <source>
        <dbReference type="EMBL" id="KAB2595329.1"/>
    </source>
</evidence>
<organism evidence="1 2">
    <name type="scientific">Pyrus ussuriensis x Pyrus communis</name>
    <dbReference type="NCBI Taxonomy" id="2448454"/>
    <lineage>
        <taxon>Eukaryota</taxon>
        <taxon>Viridiplantae</taxon>
        <taxon>Streptophyta</taxon>
        <taxon>Embryophyta</taxon>
        <taxon>Tracheophyta</taxon>
        <taxon>Spermatophyta</taxon>
        <taxon>Magnoliopsida</taxon>
        <taxon>eudicotyledons</taxon>
        <taxon>Gunneridae</taxon>
        <taxon>Pentapetalae</taxon>
        <taxon>rosids</taxon>
        <taxon>fabids</taxon>
        <taxon>Rosales</taxon>
        <taxon>Rosaceae</taxon>
        <taxon>Amygdaloideae</taxon>
        <taxon>Maleae</taxon>
        <taxon>Pyrus</taxon>
    </lineage>
</organism>
<dbReference type="Proteomes" id="UP000327157">
    <property type="component" value="Chromosome 7"/>
</dbReference>
<keyword evidence="2" id="KW-1185">Reference proteome</keyword>
<comment type="caution">
    <text evidence="1">The sequence shown here is derived from an EMBL/GenBank/DDBJ whole genome shotgun (WGS) entry which is preliminary data.</text>
</comment>
<accession>A0A5N5EWK7</accession>
<reference evidence="1 2" key="3">
    <citation type="submission" date="2019-11" db="EMBL/GenBank/DDBJ databases">
        <title>A de novo genome assembly of a pear dwarfing rootstock.</title>
        <authorList>
            <person name="Wang F."/>
            <person name="Wang J."/>
            <person name="Li S."/>
            <person name="Zhang Y."/>
            <person name="Fang M."/>
            <person name="Ma L."/>
            <person name="Zhao Y."/>
            <person name="Jiang S."/>
        </authorList>
    </citation>
    <scope>NUCLEOTIDE SEQUENCE [LARGE SCALE GENOMIC DNA]</scope>
    <source>
        <strain evidence="1">S2</strain>
        <tissue evidence="1">Leaf</tissue>
    </source>
</reference>
<dbReference type="EMBL" id="SMOL01000781">
    <property type="protein sequence ID" value="KAB2595329.1"/>
    <property type="molecule type" value="Genomic_DNA"/>
</dbReference>
<evidence type="ECO:0000313" key="2">
    <source>
        <dbReference type="Proteomes" id="UP000327157"/>
    </source>
</evidence>
<gene>
    <name evidence="1" type="ORF">D8674_030779</name>
</gene>
<sequence>MSPKVKHFATKKKSHQKPPTVKCRVTDDNYVQIRLNLIAFAELLQELKPKLDEKLEVLAFIYKDIYWSSTANEFSYHDNIAMKEDMDGFLGDDRVTNTVIDAHKYILREQESNLDHQNFYFLVNLFVSYKY</sequence>
<protein>
    <submittedName>
        <fullName evidence="1">Stress response protein NST1-like</fullName>
    </submittedName>
</protein>